<gene>
    <name evidence="2" type="ORF">IHE39_14665</name>
</gene>
<feature type="region of interest" description="Disordered" evidence="1">
    <location>
        <begin position="41"/>
        <end position="68"/>
    </location>
</feature>
<comment type="caution">
    <text evidence="2">The sequence shown here is derived from an EMBL/GenBank/DDBJ whole genome shotgun (WGS) entry which is preliminary data.</text>
</comment>
<feature type="compositionally biased region" description="Polar residues" evidence="1">
    <location>
        <begin position="1"/>
        <end position="14"/>
    </location>
</feature>
<dbReference type="RefSeq" id="WP_192566989.1">
    <property type="nucleotide sequence ID" value="NZ_JACZEP010000004.1"/>
</dbReference>
<reference evidence="2 3" key="1">
    <citation type="submission" date="2020-09" db="EMBL/GenBank/DDBJ databases">
        <title>Draft Genome Sequence of Aminobacter carboxidus type strain DSM 1086, a soil Gram-negative carboxydobacterium.</title>
        <authorList>
            <person name="Turrini P."/>
            <person name="Tescari M."/>
            <person name="Artuso I."/>
            <person name="Lugli G.A."/>
            <person name="Frangipani E."/>
            <person name="Ventura M."/>
            <person name="Visca P."/>
        </authorList>
    </citation>
    <scope>NUCLEOTIDE SEQUENCE [LARGE SCALE GENOMIC DNA]</scope>
    <source>
        <strain evidence="2 3">DSM 1086</strain>
    </source>
</reference>
<proteinExistence type="predicted"/>
<keyword evidence="3" id="KW-1185">Reference proteome</keyword>
<evidence type="ECO:0000313" key="3">
    <source>
        <dbReference type="Proteomes" id="UP000598227"/>
    </source>
</evidence>
<feature type="region of interest" description="Disordered" evidence="1">
    <location>
        <begin position="1"/>
        <end position="20"/>
    </location>
</feature>
<dbReference type="Proteomes" id="UP000598227">
    <property type="component" value="Unassembled WGS sequence"/>
</dbReference>
<dbReference type="EMBL" id="JACZEP010000004">
    <property type="protein sequence ID" value="MBE1205541.1"/>
    <property type="molecule type" value="Genomic_DNA"/>
</dbReference>
<evidence type="ECO:0000313" key="2">
    <source>
        <dbReference type="EMBL" id="MBE1205541.1"/>
    </source>
</evidence>
<name>A0ABR9GPF8_9HYPH</name>
<evidence type="ECO:0008006" key="4">
    <source>
        <dbReference type="Google" id="ProtNLM"/>
    </source>
</evidence>
<evidence type="ECO:0000256" key="1">
    <source>
        <dbReference type="SAM" id="MobiDB-lite"/>
    </source>
</evidence>
<sequence length="68" mass="7514">MIETEQSSPPMSDTSSHESRIAELEKLVHDLQAQLEVLQKQAGITAKPVEKPLRSRGMLGSPSSSRQR</sequence>
<organism evidence="2 3">
    <name type="scientific">Aminobacter carboxidus</name>
    <dbReference type="NCBI Taxonomy" id="376165"/>
    <lineage>
        <taxon>Bacteria</taxon>
        <taxon>Pseudomonadati</taxon>
        <taxon>Pseudomonadota</taxon>
        <taxon>Alphaproteobacteria</taxon>
        <taxon>Hyphomicrobiales</taxon>
        <taxon>Phyllobacteriaceae</taxon>
        <taxon>Aminobacter</taxon>
    </lineage>
</organism>
<protein>
    <recommendedName>
        <fullName evidence="4">Transposase</fullName>
    </recommendedName>
</protein>
<accession>A0ABR9GPF8</accession>